<dbReference type="AlphaFoldDB" id="A0A1G9AG68"/>
<protein>
    <submittedName>
        <fullName evidence="1">Uncharacterized protein</fullName>
    </submittedName>
</protein>
<proteinExistence type="predicted"/>
<organism evidence="1 2">
    <name type="scientific">Aneurinibacillus migulanus</name>
    <name type="common">Bacillus migulanus</name>
    <dbReference type="NCBI Taxonomy" id="47500"/>
    <lineage>
        <taxon>Bacteria</taxon>
        <taxon>Bacillati</taxon>
        <taxon>Bacillota</taxon>
        <taxon>Bacilli</taxon>
        <taxon>Bacillales</taxon>
        <taxon>Paenibacillaceae</taxon>
        <taxon>Aneurinibacillus group</taxon>
        <taxon>Aneurinibacillus</taxon>
    </lineage>
</organism>
<dbReference type="RefSeq" id="WP_158502337.1">
    <property type="nucleotide sequence ID" value="NZ_BJOA01000186.1"/>
</dbReference>
<dbReference type="Proteomes" id="UP000182836">
    <property type="component" value="Unassembled WGS sequence"/>
</dbReference>
<dbReference type="EMBL" id="FNED01000046">
    <property type="protein sequence ID" value="SDK26233.1"/>
    <property type="molecule type" value="Genomic_DNA"/>
</dbReference>
<gene>
    <name evidence="1" type="ORF">SAMN04487909_14615</name>
</gene>
<reference evidence="1 2" key="1">
    <citation type="submission" date="2016-10" db="EMBL/GenBank/DDBJ databases">
        <authorList>
            <person name="de Groot N.N."/>
        </authorList>
    </citation>
    <scope>NUCLEOTIDE SEQUENCE [LARGE SCALE GENOMIC DNA]</scope>
    <source>
        <strain evidence="1 2">DSM 2895</strain>
    </source>
</reference>
<name>A0A1G9AG68_ANEMI</name>
<dbReference type="GeneID" id="43759317"/>
<evidence type="ECO:0000313" key="1">
    <source>
        <dbReference type="EMBL" id="SDK26233.1"/>
    </source>
</evidence>
<accession>A0A1G9AG68</accession>
<evidence type="ECO:0000313" key="2">
    <source>
        <dbReference type="Proteomes" id="UP000182836"/>
    </source>
</evidence>
<sequence length="55" mass="6323">MPPKRKVEEQVQPTIPLSALPSEVRLLKDDMPIRLYVFGKKQGDQFIITSAELDR</sequence>